<gene>
    <name evidence="2" type="ORF">BACCAP_00396</name>
</gene>
<organism evidence="2 3">
    <name type="scientific">Pseudoflavonifractor capillosus ATCC 29799</name>
    <dbReference type="NCBI Taxonomy" id="411467"/>
    <lineage>
        <taxon>Bacteria</taxon>
        <taxon>Bacillati</taxon>
        <taxon>Bacillota</taxon>
        <taxon>Clostridia</taxon>
        <taxon>Eubacteriales</taxon>
        <taxon>Oscillospiraceae</taxon>
        <taxon>Pseudoflavonifractor</taxon>
    </lineage>
</organism>
<reference evidence="2 3" key="1">
    <citation type="submission" date="2007-04" db="EMBL/GenBank/DDBJ databases">
        <authorList>
            <person name="Fulton L."/>
            <person name="Clifton S."/>
            <person name="Fulton B."/>
            <person name="Xu J."/>
            <person name="Minx P."/>
            <person name="Pepin K.H."/>
            <person name="Johnson M."/>
            <person name="Thiruvilangam P."/>
            <person name="Bhonagiri V."/>
            <person name="Nash W.E."/>
            <person name="Mardis E.R."/>
            <person name="Wilson R.K."/>
        </authorList>
    </citation>
    <scope>NUCLEOTIDE SEQUENCE [LARGE SCALE GENOMIC DNA]</scope>
    <source>
        <strain evidence="2 3">ATCC 29799</strain>
    </source>
</reference>
<dbReference type="AlphaFoldDB" id="A6NQC5"/>
<sequence>MAGHVHPQGVLGGEGPEGIVEGGGSHGVISRKSFLQYTRTGLGPQGGGERIKRDGKKPACQTGRLFAGKEGKKKRGPYDGTCSRLRPGLGRVKRERYHLC</sequence>
<evidence type="ECO:0000256" key="1">
    <source>
        <dbReference type="SAM" id="MobiDB-lite"/>
    </source>
</evidence>
<evidence type="ECO:0000313" key="3">
    <source>
        <dbReference type="Proteomes" id="UP000003639"/>
    </source>
</evidence>
<feature type="region of interest" description="Disordered" evidence="1">
    <location>
        <begin position="1"/>
        <end position="26"/>
    </location>
</feature>
<dbReference type="STRING" id="411467.BACCAP_00396"/>
<comment type="caution">
    <text evidence="2">The sequence shown here is derived from an EMBL/GenBank/DDBJ whole genome shotgun (WGS) entry which is preliminary data.</text>
</comment>
<feature type="region of interest" description="Disordered" evidence="1">
    <location>
        <begin position="38"/>
        <end position="86"/>
    </location>
</feature>
<dbReference type="EMBL" id="AAXG02000004">
    <property type="protein sequence ID" value="EDN01731.1"/>
    <property type="molecule type" value="Genomic_DNA"/>
</dbReference>
<name>A6NQC5_9FIRM</name>
<proteinExistence type="predicted"/>
<feature type="compositionally biased region" description="Gly residues" evidence="1">
    <location>
        <begin position="10"/>
        <end position="26"/>
    </location>
</feature>
<dbReference type="Proteomes" id="UP000003639">
    <property type="component" value="Unassembled WGS sequence"/>
</dbReference>
<reference evidence="2 3" key="2">
    <citation type="submission" date="2007-06" db="EMBL/GenBank/DDBJ databases">
        <title>Draft genome sequence of Pseudoflavonifractor capillosus ATCC 29799.</title>
        <authorList>
            <person name="Sudarsanam P."/>
            <person name="Ley R."/>
            <person name="Guruge J."/>
            <person name="Turnbaugh P.J."/>
            <person name="Mahowald M."/>
            <person name="Liep D."/>
            <person name="Gordon J."/>
        </authorList>
    </citation>
    <scope>NUCLEOTIDE SEQUENCE [LARGE SCALE GENOMIC DNA]</scope>
    <source>
        <strain evidence="2 3">ATCC 29799</strain>
    </source>
</reference>
<accession>A6NQC5</accession>
<protein>
    <submittedName>
        <fullName evidence="2">Uncharacterized protein</fullName>
    </submittedName>
</protein>
<keyword evidence="3" id="KW-1185">Reference proteome</keyword>
<evidence type="ECO:0000313" key="2">
    <source>
        <dbReference type="EMBL" id="EDN01731.1"/>
    </source>
</evidence>